<evidence type="ECO:0000313" key="3">
    <source>
        <dbReference type="EMBL" id="BBZ09676.1"/>
    </source>
</evidence>
<dbReference type="RefSeq" id="WP_263858050.1">
    <property type="nucleotide sequence ID" value="NZ_AP022605.1"/>
</dbReference>
<gene>
    <name evidence="3" type="ORF">MDOR_38450</name>
</gene>
<feature type="region of interest" description="Disordered" evidence="1">
    <location>
        <begin position="202"/>
        <end position="228"/>
    </location>
</feature>
<feature type="compositionally biased region" description="Low complexity" evidence="1">
    <location>
        <begin position="205"/>
        <end position="217"/>
    </location>
</feature>
<dbReference type="Gene3D" id="1.10.10.2910">
    <property type="match status" value="1"/>
</dbReference>
<feature type="region of interest" description="Disordered" evidence="1">
    <location>
        <begin position="155"/>
        <end position="183"/>
    </location>
</feature>
<sequence length="228" mass="25797">MYVNAAMPPDRMRMTLAHELGHLVMDAMTLVSPLETERRATAFAAEFLAPIDDIAFDLDGVSIRTVHELDELLLTWGASVASLVARARERGILSDYQYRSMFRLLNETGRMYGPRPGVADEEPPLISSVPEQLITSGYTTSELDEICLLADKRRRPARRRQQGDQSGQQPALPAIQNSATNNPDHRYQVRLCATRCHRMPCRSLPPIRSRPTPIRVPTRPRRPRTRIT</sequence>
<name>A0A7I7VWK7_9MYCO</name>
<evidence type="ECO:0000256" key="1">
    <source>
        <dbReference type="SAM" id="MobiDB-lite"/>
    </source>
</evidence>
<dbReference type="PANTHER" id="PTHR43236:SF1">
    <property type="entry name" value="BLL7220 PROTEIN"/>
    <property type="match status" value="1"/>
</dbReference>
<dbReference type="PANTHER" id="PTHR43236">
    <property type="entry name" value="ANTITOXIN HIGA1"/>
    <property type="match status" value="1"/>
</dbReference>
<reference evidence="3 4" key="1">
    <citation type="journal article" date="2019" name="Emerg. Microbes Infect.">
        <title>Comprehensive subspecies identification of 175 nontuberculous mycobacteria species based on 7547 genomic profiles.</title>
        <authorList>
            <person name="Matsumoto Y."/>
            <person name="Kinjo T."/>
            <person name="Motooka D."/>
            <person name="Nabeya D."/>
            <person name="Jung N."/>
            <person name="Uechi K."/>
            <person name="Horii T."/>
            <person name="Iida T."/>
            <person name="Fujita J."/>
            <person name="Nakamura S."/>
        </authorList>
    </citation>
    <scope>NUCLEOTIDE SEQUENCE [LARGE SCALE GENOMIC DNA]</scope>
    <source>
        <strain evidence="3 4">JCM 12405</strain>
    </source>
</reference>
<dbReference type="InterPro" id="IPR052345">
    <property type="entry name" value="Rad_response_metalloprotease"/>
</dbReference>
<dbReference type="Proteomes" id="UP000467201">
    <property type="component" value="Chromosome"/>
</dbReference>
<evidence type="ECO:0000259" key="2">
    <source>
        <dbReference type="Pfam" id="PF06114"/>
    </source>
</evidence>
<evidence type="ECO:0000313" key="4">
    <source>
        <dbReference type="Proteomes" id="UP000467201"/>
    </source>
</evidence>
<dbReference type="EMBL" id="AP022605">
    <property type="protein sequence ID" value="BBZ09676.1"/>
    <property type="molecule type" value="Genomic_DNA"/>
</dbReference>
<dbReference type="KEGG" id="mdr:MDOR_38450"/>
<protein>
    <recommendedName>
        <fullName evidence="2">IrrE N-terminal-like domain-containing protein</fullName>
    </recommendedName>
</protein>
<proteinExistence type="predicted"/>
<organism evidence="3 4">
    <name type="scientific">Mycolicibacterium doricum</name>
    <dbReference type="NCBI Taxonomy" id="126673"/>
    <lineage>
        <taxon>Bacteria</taxon>
        <taxon>Bacillati</taxon>
        <taxon>Actinomycetota</taxon>
        <taxon>Actinomycetes</taxon>
        <taxon>Mycobacteriales</taxon>
        <taxon>Mycobacteriaceae</taxon>
        <taxon>Mycolicibacterium</taxon>
    </lineage>
</organism>
<dbReference type="Pfam" id="PF06114">
    <property type="entry name" value="Peptidase_M78"/>
    <property type="match status" value="1"/>
</dbReference>
<dbReference type="InterPro" id="IPR010359">
    <property type="entry name" value="IrrE_HExxH"/>
</dbReference>
<dbReference type="AlphaFoldDB" id="A0A7I7VWK7"/>
<accession>A0A7I7VWK7</accession>
<feature type="compositionally biased region" description="Basic residues" evidence="1">
    <location>
        <begin position="218"/>
        <end position="228"/>
    </location>
</feature>
<feature type="domain" description="IrrE N-terminal-like" evidence="2">
    <location>
        <begin position="1"/>
        <end position="84"/>
    </location>
</feature>